<sequence>MKQFALILGLLALPAFLTGCKTTQSASSTYNGQALSKKKIKSAKKVTRKKARKKSRKVAKARPEGRIVKGSFSKRKAAYRKLIAKHAKRHGVPVRLAMAVVHVESAYNPKARGAAGEIGMMQLMPATARMIGYKGPLRKLYNPGLNLHYGMKYLGKAYRLGGGSYCGAVLKYNAGHGAKRMNPISRKYCKRVRRITGRG</sequence>
<evidence type="ECO:0000256" key="1">
    <source>
        <dbReference type="ARBA" id="ARBA00007734"/>
    </source>
</evidence>
<dbReference type="InterPro" id="IPR008258">
    <property type="entry name" value="Transglycosylase_SLT_dom_1"/>
</dbReference>
<dbReference type="PANTHER" id="PTHR37423">
    <property type="entry name" value="SOLUBLE LYTIC MUREIN TRANSGLYCOSYLASE-RELATED"/>
    <property type="match status" value="1"/>
</dbReference>
<feature type="region of interest" description="Disordered" evidence="3">
    <location>
        <begin position="39"/>
        <end position="63"/>
    </location>
</feature>
<keyword evidence="4" id="KW-0732">Signal</keyword>
<comment type="similarity">
    <text evidence="2">Belongs to the virb1 family.</text>
</comment>
<protein>
    <submittedName>
        <fullName evidence="6">Lytic transglycosylase domain-containing protein</fullName>
    </submittedName>
</protein>
<accession>A0ABW3FEC8</accession>
<proteinExistence type="inferred from homology"/>
<feature type="chain" id="PRO_5045850863" evidence="4">
    <location>
        <begin position="18"/>
        <end position="199"/>
    </location>
</feature>
<feature type="signal peptide" evidence="4">
    <location>
        <begin position="1"/>
        <end position="17"/>
    </location>
</feature>
<dbReference type="Proteomes" id="UP001597101">
    <property type="component" value="Unassembled WGS sequence"/>
</dbReference>
<dbReference type="EMBL" id="JBHTJV010000005">
    <property type="protein sequence ID" value="MFD0916279.1"/>
    <property type="molecule type" value="Genomic_DNA"/>
</dbReference>
<organism evidence="6 7">
    <name type="scientific">Pseudahrensia aquimaris</name>
    <dbReference type="NCBI Taxonomy" id="744461"/>
    <lineage>
        <taxon>Bacteria</taxon>
        <taxon>Pseudomonadati</taxon>
        <taxon>Pseudomonadota</taxon>
        <taxon>Alphaproteobacteria</taxon>
        <taxon>Hyphomicrobiales</taxon>
        <taxon>Ahrensiaceae</taxon>
        <taxon>Pseudahrensia</taxon>
    </lineage>
</organism>
<dbReference type="SUPFAM" id="SSF53955">
    <property type="entry name" value="Lysozyme-like"/>
    <property type="match status" value="1"/>
</dbReference>
<dbReference type="Pfam" id="PF01464">
    <property type="entry name" value="SLT"/>
    <property type="match status" value="1"/>
</dbReference>
<dbReference type="PROSITE" id="PS51257">
    <property type="entry name" value="PROKAR_LIPOPROTEIN"/>
    <property type="match status" value="1"/>
</dbReference>
<dbReference type="RefSeq" id="WP_377212139.1">
    <property type="nucleotide sequence ID" value="NZ_JBHTJV010000005.1"/>
</dbReference>
<evidence type="ECO:0000256" key="4">
    <source>
        <dbReference type="SAM" id="SignalP"/>
    </source>
</evidence>
<gene>
    <name evidence="6" type="ORF">ACFQ14_07670</name>
</gene>
<feature type="compositionally biased region" description="Basic residues" evidence="3">
    <location>
        <begin position="39"/>
        <end position="60"/>
    </location>
</feature>
<comment type="similarity">
    <text evidence="1">Belongs to the transglycosylase Slt family.</text>
</comment>
<evidence type="ECO:0000256" key="2">
    <source>
        <dbReference type="ARBA" id="ARBA00009387"/>
    </source>
</evidence>
<evidence type="ECO:0000313" key="6">
    <source>
        <dbReference type="EMBL" id="MFD0916279.1"/>
    </source>
</evidence>
<reference evidence="7" key="1">
    <citation type="journal article" date="2019" name="Int. J. Syst. Evol. Microbiol.">
        <title>The Global Catalogue of Microorganisms (GCM) 10K type strain sequencing project: providing services to taxonomists for standard genome sequencing and annotation.</title>
        <authorList>
            <consortium name="The Broad Institute Genomics Platform"/>
            <consortium name="The Broad Institute Genome Sequencing Center for Infectious Disease"/>
            <person name="Wu L."/>
            <person name="Ma J."/>
        </authorList>
    </citation>
    <scope>NUCLEOTIDE SEQUENCE [LARGE SCALE GENOMIC DNA]</scope>
    <source>
        <strain evidence="7">CCUG 60023</strain>
    </source>
</reference>
<comment type="caution">
    <text evidence="6">The sequence shown here is derived from an EMBL/GenBank/DDBJ whole genome shotgun (WGS) entry which is preliminary data.</text>
</comment>
<evidence type="ECO:0000259" key="5">
    <source>
        <dbReference type="Pfam" id="PF01464"/>
    </source>
</evidence>
<evidence type="ECO:0000256" key="3">
    <source>
        <dbReference type="SAM" id="MobiDB-lite"/>
    </source>
</evidence>
<dbReference type="PANTHER" id="PTHR37423:SF2">
    <property type="entry name" value="MEMBRANE-BOUND LYTIC MUREIN TRANSGLYCOSYLASE C"/>
    <property type="match status" value="1"/>
</dbReference>
<dbReference type="InterPro" id="IPR023346">
    <property type="entry name" value="Lysozyme-like_dom_sf"/>
</dbReference>
<keyword evidence="7" id="KW-1185">Reference proteome</keyword>
<feature type="domain" description="Transglycosylase SLT" evidence="5">
    <location>
        <begin position="82"/>
        <end position="180"/>
    </location>
</feature>
<dbReference type="Gene3D" id="1.10.530.10">
    <property type="match status" value="1"/>
</dbReference>
<name>A0ABW3FEC8_9HYPH</name>
<evidence type="ECO:0000313" key="7">
    <source>
        <dbReference type="Proteomes" id="UP001597101"/>
    </source>
</evidence>